<dbReference type="STRING" id="119641.SAMN05421842_102155"/>
<keyword evidence="2" id="KW-1185">Reference proteome</keyword>
<dbReference type="EMBL" id="FOMG01000002">
    <property type="protein sequence ID" value="SFC32044.1"/>
    <property type="molecule type" value="Genomic_DNA"/>
</dbReference>
<sequence length="375" mass="41915">MKYNYWKRLITMLIVIIVICNLHLVSVFASDLKQVVANKGGYTPISNKLMGWKQINWGCNPLTQLNIRFISLFSDKISKLTVFKLNNNLNTVVNTKKTNTSSKKYKTHINLADVPLSDKIISDPESDKLKNDKVKDNEDITENKISPKDSTNVNIENNKDTSEILGETSTEEKVSTKTDEVVESKKLIIGTITYGKPNEKELAKVSNGNFIYDDPKQGITTLTIGKKVFTYGKNTNSKNYFNQPSELVNLINKMPYYTACNNNGVIQIYIPNGEKMTVADGLKIIQEPIGGKDRVLPTKFIIGNSTFTYISDSIAKGNNFNNIESLRNLIDGLNNLNAEIIDNKIIITAEKSSYIGNNIILKVENPGEDCAVNVN</sequence>
<accession>A0A1I1I774</accession>
<gene>
    <name evidence="1" type="ORF">SAMN05421842_102155</name>
</gene>
<dbReference type="RefSeq" id="WP_090088432.1">
    <property type="nucleotide sequence ID" value="NZ_FOMG01000002.1"/>
</dbReference>
<proteinExistence type="predicted"/>
<organism evidence="1 2">
    <name type="scientific">Clostridium uliginosum</name>
    <dbReference type="NCBI Taxonomy" id="119641"/>
    <lineage>
        <taxon>Bacteria</taxon>
        <taxon>Bacillati</taxon>
        <taxon>Bacillota</taxon>
        <taxon>Clostridia</taxon>
        <taxon>Eubacteriales</taxon>
        <taxon>Clostridiaceae</taxon>
        <taxon>Clostridium</taxon>
    </lineage>
</organism>
<dbReference type="Proteomes" id="UP000199263">
    <property type="component" value="Unassembled WGS sequence"/>
</dbReference>
<evidence type="ECO:0000313" key="1">
    <source>
        <dbReference type="EMBL" id="SFC32044.1"/>
    </source>
</evidence>
<dbReference type="AlphaFoldDB" id="A0A1I1I774"/>
<protein>
    <submittedName>
        <fullName evidence="1">Uncharacterized protein</fullName>
    </submittedName>
</protein>
<reference evidence="1 2" key="1">
    <citation type="submission" date="2016-10" db="EMBL/GenBank/DDBJ databases">
        <authorList>
            <person name="de Groot N.N."/>
        </authorList>
    </citation>
    <scope>NUCLEOTIDE SEQUENCE [LARGE SCALE GENOMIC DNA]</scope>
    <source>
        <strain evidence="1 2">DSM 12992</strain>
    </source>
</reference>
<evidence type="ECO:0000313" key="2">
    <source>
        <dbReference type="Proteomes" id="UP000199263"/>
    </source>
</evidence>
<name>A0A1I1I774_9CLOT</name>